<comment type="caution">
    <text evidence="1">The sequence shown here is derived from an EMBL/GenBank/DDBJ whole genome shotgun (WGS) entry which is preliminary data.</text>
</comment>
<reference evidence="1 2" key="1">
    <citation type="submission" date="2018-01" db="EMBL/GenBank/DDBJ databases">
        <title>Whole genome analyses suggest that Burkholderia sensu lato contains two further novel genera in the rhizoxinica-symbiotica group Mycetohabitans gen. nov., and Trinickia gen. nov.: implications for the evolution of diazotrophy and nodulation in the Burkholderiaceae.</title>
        <authorList>
            <person name="Estrada-de los Santos P."/>
            <person name="Palmer M."/>
            <person name="Chavez-Ramirez B."/>
            <person name="Beukes C."/>
            <person name="Steenkamp E.T."/>
            <person name="Hirsch A.M."/>
            <person name="Manyaka P."/>
            <person name="Maluk M."/>
            <person name="Lafos M."/>
            <person name="Crook M."/>
            <person name="Gross E."/>
            <person name="Simon M.F."/>
            <person name="Bueno dos Reis Junior F."/>
            <person name="Poole P.S."/>
            <person name="Venter S.N."/>
            <person name="James E.K."/>
        </authorList>
    </citation>
    <scope>NUCLEOTIDE SEQUENCE [LARGE SCALE GENOMIC DNA]</scope>
    <source>
        <strain evidence="1 2">GIMN1.004</strain>
    </source>
</reference>
<dbReference type="RefSeq" id="WP_102648466.1">
    <property type="nucleotide sequence ID" value="NZ_PNYA01000031.1"/>
</dbReference>
<accession>A0A2N7VE58</accession>
<organism evidence="1 2">
    <name type="scientific">Trinickia dabaoshanensis</name>
    <dbReference type="NCBI Taxonomy" id="564714"/>
    <lineage>
        <taxon>Bacteria</taxon>
        <taxon>Pseudomonadati</taxon>
        <taxon>Pseudomonadota</taxon>
        <taxon>Betaproteobacteria</taxon>
        <taxon>Burkholderiales</taxon>
        <taxon>Burkholderiaceae</taxon>
        <taxon>Trinickia</taxon>
    </lineage>
</organism>
<dbReference type="OrthoDB" id="9010139at2"/>
<sequence>MAQLMTANTKSMSLLGAQVMVLGKFLDSALPQLTTLQRRTVARSFRQGIEDAMSCMDDVALPAEYHSILLAFTNGILAALDQEYGKRG</sequence>
<keyword evidence="2" id="KW-1185">Reference proteome</keyword>
<proteinExistence type="predicted"/>
<evidence type="ECO:0000313" key="2">
    <source>
        <dbReference type="Proteomes" id="UP000235616"/>
    </source>
</evidence>
<dbReference type="Proteomes" id="UP000235616">
    <property type="component" value="Unassembled WGS sequence"/>
</dbReference>
<protein>
    <submittedName>
        <fullName evidence="1">Uncharacterized protein</fullName>
    </submittedName>
</protein>
<name>A0A2N7VE58_9BURK</name>
<gene>
    <name evidence="1" type="ORF">C0Z18_26775</name>
</gene>
<dbReference type="AlphaFoldDB" id="A0A2N7VE58"/>
<dbReference type="EMBL" id="PNYA01000031">
    <property type="protein sequence ID" value="PMS15450.1"/>
    <property type="molecule type" value="Genomic_DNA"/>
</dbReference>
<evidence type="ECO:0000313" key="1">
    <source>
        <dbReference type="EMBL" id="PMS15450.1"/>
    </source>
</evidence>